<dbReference type="HOGENOM" id="CLU_2491562_0_0_7"/>
<evidence type="ECO:0000313" key="2">
    <source>
        <dbReference type="EMBL" id="AGH96075.1"/>
    </source>
</evidence>
<organism evidence="2 3">
    <name type="scientific">Pseudobdellovibrio exovorus JSS</name>
    <dbReference type="NCBI Taxonomy" id="1184267"/>
    <lineage>
        <taxon>Bacteria</taxon>
        <taxon>Pseudomonadati</taxon>
        <taxon>Bdellovibrionota</taxon>
        <taxon>Bdellovibrionia</taxon>
        <taxon>Bdellovibrionales</taxon>
        <taxon>Pseudobdellovibrionaceae</taxon>
        <taxon>Pseudobdellovibrio</taxon>
    </lineage>
</organism>
<keyword evidence="3" id="KW-1185">Reference proteome</keyword>
<sequence length="87" mass="10138">MDYQFIVGKLSDVIWHSAILISVVGVLKIFLTQYFLYKITVAKKSEIKFTREGKSASYSNYEDQPEKVINIYKNLDDVDEDFFKKSS</sequence>
<dbReference type="Proteomes" id="UP000012040">
    <property type="component" value="Chromosome"/>
</dbReference>
<dbReference type="RefSeq" id="WP_015470565.1">
    <property type="nucleotide sequence ID" value="NC_020813.1"/>
</dbReference>
<keyword evidence="1" id="KW-1133">Transmembrane helix</keyword>
<accession>M4VC70</accession>
<evidence type="ECO:0000313" key="3">
    <source>
        <dbReference type="Proteomes" id="UP000012040"/>
    </source>
</evidence>
<reference evidence="2 3" key="1">
    <citation type="journal article" date="2013" name="ISME J.">
        <title>By their genes ye shall know them: genomic signatures of predatory bacteria.</title>
        <authorList>
            <person name="Pasternak Z."/>
            <person name="Pietrokovski S."/>
            <person name="Rotem O."/>
            <person name="Gophna U."/>
            <person name="Lurie-Weinberger M.N."/>
            <person name="Jurkevitch E."/>
        </authorList>
    </citation>
    <scope>NUCLEOTIDE SEQUENCE [LARGE SCALE GENOMIC DNA]</scope>
    <source>
        <strain evidence="2 3">JSS</strain>
    </source>
</reference>
<proteinExistence type="predicted"/>
<name>M4VC70_9BACT</name>
<gene>
    <name evidence="2" type="ORF">A11Q_1859</name>
</gene>
<evidence type="ECO:0000256" key="1">
    <source>
        <dbReference type="SAM" id="Phobius"/>
    </source>
</evidence>
<keyword evidence="1" id="KW-0812">Transmembrane</keyword>
<dbReference type="EMBL" id="CP003537">
    <property type="protein sequence ID" value="AGH96075.1"/>
    <property type="molecule type" value="Genomic_DNA"/>
</dbReference>
<protein>
    <submittedName>
        <fullName evidence="2">Uncharacterized protein</fullName>
    </submittedName>
</protein>
<feature type="transmembrane region" description="Helical" evidence="1">
    <location>
        <begin position="13"/>
        <end position="37"/>
    </location>
</feature>
<dbReference type="AlphaFoldDB" id="M4VC70"/>
<dbReference type="KEGG" id="bex:A11Q_1859"/>
<dbReference type="PATRIC" id="fig|1184267.3.peg.1882"/>
<keyword evidence="1" id="KW-0472">Membrane</keyword>